<evidence type="ECO:0000256" key="1">
    <source>
        <dbReference type="ARBA" id="ARBA00010688"/>
    </source>
</evidence>
<evidence type="ECO:0000313" key="7">
    <source>
        <dbReference type="Proteomes" id="UP000286773"/>
    </source>
</evidence>
<comment type="similarity">
    <text evidence="1 4">Belongs to the carbohydrate kinase PfkB family.</text>
</comment>
<evidence type="ECO:0000313" key="6">
    <source>
        <dbReference type="EMBL" id="RSU14721.1"/>
    </source>
</evidence>
<keyword evidence="7" id="KW-1185">Reference proteome</keyword>
<dbReference type="RefSeq" id="WP_126811757.1">
    <property type="nucleotide sequence ID" value="NZ_NGKC01000001.1"/>
</dbReference>
<accession>A0A430B3B1</accession>
<gene>
    <name evidence="6" type="ORF">CBF27_01730</name>
</gene>
<keyword evidence="2 4" id="KW-0808">Transferase</keyword>
<dbReference type="EMBL" id="NGKC01000001">
    <property type="protein sequence ID" value="RSU14721.1"/>
    <property type="molecule type" value="Genomic_DNA"/>
</dbReference>
<comment type="caution">
    <text evidence="6">The sequence shown here is derived from an EMBL/GenBank/DDBJ whole genome shotgun (WGS) entry which is preliminary data.</text>
</comment>
<proteinExistence type="inferred from homology"/>
<dbReference type="PANTHER" id="PTHR10584">
    <property type="entry name" value="SUGAR KINASE"/>
    <property type="match status" value="1"/>
</dbReference>
<dbReference type="Pfam" id="PF00294">
    <property type="entry name" value="PfkB"/>
    <property type="match status" value="1"/>
</dbReference>
<evidence type="ECO:0000256" key="4">
    <source>
        <dbReference type="RuleBase" id="RU003704"/>
    </source>
</evidence>
<reference evidence="6 7" key="1">
    <citation type="submission" date="2017-05" db="EMBL/GenBank/DDBJ databases">
        <title>Vagococcus spp. assemblies.</title>
        <authorList>
            <person name="Gulvik C.A."/>
        </authorList>
    </citation>
    <scope>NUCLEOTIDE SEQUENCE [LARGE SCALE GENOMIC DNA]</scope>
    <source>
        <strain evidence="6 7">LMG 24798</strain>
    </source>
</reference>
<feature type="domain" description="Carbohydrate kinase PfkB" evidence="5">
    <location>
        <begin position="4"/>
        <end position="287"/>
    </location>
</feature>
<dbReference type="GO" id="GO:0006796">
    <property type="term" value="P:phosphate-containing compound metabolic process"/>
    <property type="evidence" value="ECO:0007669"/>
    <property type="project" value="UniProtKB-ARBA"/>
</dbReference>
<dbReference type="Proteomes" id="UP000286773">
    <property type="component" value="Unassembled WGS sequence"/>
</dbReference>
<dbReference type="GO" id="GO:0005829">
    <property type="term" value="C:cytosol"/>
    <property type="evidence" value="ECO:0007669"/>
    <property type="project" value="TreeGrafter"/>
</dbReference>
<dbReference type="InterPro" id="IPR011611">
    <property type="entry name" value="PfkB_dom"/>
</dbReference>
<keyword evidence="3 4" id="KW-0418">Kinase</keyword>
<dbReference type="PRINTS" id="PR00990">
    <property type="entry name" value="RIBOKINASE"/>
</dbReference>
<name>A0A430B3B1_9ENTE</name>
<evidence type="ECO:0000256" key="2">
    <source>
        <dbReference type="ARBA" id="ARBA00022679"/>
    </source>
</evidence>
<dbReference type="PANTHER" id="PTHR10584:SF166">
    <property type="entry name" value="RIBOKINASE"/>
    <property type="match status" value="1"/>
</dbReference>
<sequence length="305" mass="33040">MKPRILIIGAAVIDTVIEVERLPQTGEDIYGKLVDTVVGGCGYNVQRVVAQFDQEVDFLCPIGTGQYADVILKEFKQKQIPPLVRDLRIDNGWNISFVEAGGERTFLSLPGVEVHWISDWFKSFRLDDYRLIYVSGYELEGTSGEVIVSELEHIQDAAQTKIVFDPGPRAAYLDEETLSRLFALQPVVHCNKEELFTLTNVSDVTEGVTALFERTKTTVIVTLGADGCAYYSGAEIVNTPSEKVAVVDTIGAGDSHTGAFIAGQSLGLSTAESCLLANKVSAAVVATATGNFEGIEADKLVAEVK</sequence>
<protein>
    <recommendedName>
        <fullName evidence="5">Carbohydrate kinase PfkB domain-containing protein</fullName>
    </recommendedName>
</protein>
<dbReference type="SUPFAM" id="SSF53613">
    <property type="entry name" value="Ribokinase-like"/>
    <property type="match status" value="1"/>
</dbReference>
<dbReference type="OrthoDB" id="9775849at2"/>
<dbReference type="GO" id="GO:0016301">
    <property type="term" value="F:kinase activity"/>
    <property type="evidence" value="ECO:0007669"/>
    <property type="project" value="UniProtKB-KW"/>
</dbReference>
<dbReference type="InterPro" id="IPR002173">
    <property type="entry name" value="Carboh/pur_kinase_PfkB_CS"/>
</dbReference>
<dbReference type="AlphaFoldDB" id="A0A430B3B1"/>
<organism evidence="6 7">
    <name type="scientific">Vagococcus acidifermentans</name>
    <dbReference type="NCBI Taxonomy" id="564710"/>
    <lineage>
        <taxon>Bacteria</taxon>
        <taxon>Bacillati</taxon>
        <taxon>Bacillota</taxon>
        <taxon>Bacilli</taxon>
        <taxon>Lactobacillales</taxon>
        <taxon>Enterococcaceae</taxon>
        <taxon>Vagococcus</taxon>
    </lineage>
</organism>
<dbReference type="InterPro" id="IPR029056">
    <property type="entry name" value="Ribokinase-like"/>
</dbReference>
<dbReference type="InterPro" id="IPR002139">
    <property type="entry name" value="Ribo/fructo_kinase"/>
</dbReference>
<evidence type="ECO:0000259" key="5">
    <source>
        <dbReference type="Pfam" id="PF00294"/>
    </source>
</evidence>
<dbReference type="Gene3D" id="3.40.1190.20">
    <property type="match status" value="1"/>
</dbReference>
<dbReference type="PROSITE" id="PS00584">
    <property type="entry name" value="PFKB_KINASES_2"/>
    <property type="match status" value="1"/>
</dbReference>
<evidence type="ECO:0000256" key="3">
    <source>
        <dbReference type="ARBA" id="ARBA00022777"/>
    </source>
</evidence>